<accession>A0ABM0V5M4</accession>
<sequence length="556" mass="61961">MTSTSTPTDAPQATTPNPTTTATVEVRRTISPYDLTSADNPGAVISHPLLKGTNYDEWACGIKTALTSRKKFGFLDGTIEKPQEGSADWEDWWTIQALLVSWIRMTIDPVLRSTISHREVAKDLWDYLKKRFAVMNRSRIQQIKAELACCKQRGLAIEAYYGKLNRIWDSLATYRPVRRCQCGLCTCDLATAQESDREEDKVHKFLCGLDDQFRAVRSSLVARVPVQPLEEVYNIVRQEEDLRVIGEEKSEVVSFAVNTKPRFKLEDKDGLLCKLCNRNGHTSDRCYAVIGYPEWWGERPRSRSLQGRGRGGSTGGGRGRGHTTYANHVVVPAVEPADKEQVNLVITDKDRDGVSGLSDQQWSAIKTILNAKKESTNEKSSGKSTSFSWILDTGASHHLTSKFDILSNIRDMPPVLVILADGRERVSTKQGSVRLGSGLVLQSVYYVEELKSDLISLGQLMDENSCVVQMSDTFLVVQDRHLRMVIGVGKRVGGTFYFRSMDVVAAVTTTDTDTLALWHQRMGHPSAKVLGELPCISSSVSVSKLNKDCDVCYRAK</sequence>
<feature type="region of interest" description="Disordered" evidence="1">
    <location>
        <begin position="1"/>
        <end position="20"/>
    </location>
</feature>
<dbReference type="PANTHER" id="PTHR37610:SF101">
    <property type="entry name" value="(RAPE) HYPOTHETICAL PROTEIN"/>
    <property type="match status" value="1"/>
</dbReference>
<feature type="compositionally biased region" description="Gly residues" evidence="1">
    <location>
        <begin position="308"/>
        <end position="318"/>
    </location>
</feature>
<organism evidence="5 6">
    <name type="scientific">Camelina sativa</name>
    <name type="common">False flax</name>
    <name type="synonym">Myagrum sativum</name>
    <dbReference type="NCBI Taxonomy" id="90675"/>
    <lineage>
        <taxon>Eukaryota</taxon>
        <taxon>Viridiplantae</taxon>
        <taxon>Streptophyta</taxon>
        <taxon>Embryophyta</taxon>
        <taxon>Tracheophyta</taxon>
        <taxon>Spermatophyta</taxon>
        <taxon>Magnoliopsida</taxon>
        <taxon>eudicotyledons</taxon>
        <taxon>Gunneridae</taxon>
        <taxon>Pentapetalae</taxon>
        <taxon>rosids</taxon>
        <taxon>malvids</taxon>
        <taxon>Brassicales</taxon>
        <taxon>Brassicaceae</taxon>
        <taxon>Camelineae</taxon>
        <taxon>Camelina</taxon>
    </lineage>
</organism>
<evidence type="ECO:0000313" key="5">
    <source>
        <dbReference type="Proteomes" id="UP000694864"/>
    </source>
</evidence>
<evidence type="ECO:0000313" key="6">
    <source>
        <dbReference type="RefSeq" id="XP_010451150.1"/>
    </source>
</evidence>
<feature type="region of interest" description="Disordered" evidence="1">
    <location>
        <begin position="300"/>
        <end position="323"/>
    </location>
</feature>
<reference evidence="6" key="2">
    <citation type="submission" date="2025-08" db="UniProtKB">
        <authorList>
            <consortium name="RefSeq"/>
        </authorList>
    </citation>
    <scope>IDENTIFICATION</scope>
    <source>
        <tissue evidence="6">Leaf</tissue>
    </source>
</reference>
<protein>
    <submittedName>
        <fullName evidence="6">Uncharacterized protein LOC104733256</fullName>
    </submittedName>
</protein>
<keyword evidence="5" id="KW-1185">Reference proteome</keyword>
<dbReference type="InterPro" id="IPR054722">
    <property type="entry name" value="PolX-like_BBD"/>
</dbReference>
<evidence type="ECO:0000256" key="1">
    <source>
        <dbReference type="SAM" id="MobiDB-lite"/>
    </source>
</evidence>
<dbReference type="Pfam" id="PF22936">
    <property type="entry name" value="Pol_BBD"/>
    <property type="match status" value="1"/>
</dbReference>
<dbReference type="InterPro" id="IPR029472">
    <property type="entry name" value="Copia-like_N"/>
</dbReference>
<dbReference type="GeneID" id="104733256"/>
<evidence type="ECO:0000259" key="2">
    <source>
        <dbReference type="Pfam" id="PF13976"/>
    </source>
</evidence>
<dbReference type="Proteomes" id="UP000694864">
    <property type="component" value="Chromosome 12"/>
</dbReference>
<feature type="domain" description="Retrotransposon Copia-like N-terminal" evidence="3">
    <location>
        <begin position="37"/>
        <end position="83"/>
    </location>
</feature>
<reference evidence="5" key="1">
    <citation type="journal article" date="2014" name="Nat. Commun.">
        <title>The emerging biofuel crop Camelina sativa retains a highly undifferentiated hexaploid genome structure.</title>
        <authorList>
            <person name="Kagale S."/>
            <person name="Koh C."/>
            <person name="Nixon J."/>
            <person name="Bollina V."/>
            <person name="Clarke W.E."/>
            <person name="Tuteja R."/>
            <person name="Spillane C."/>
            <person name="Robinson S.J."/>
            <person name="Links M.G."/>
            <person name="Clarke C."/>
            <person name="Higgins E.E."/>
            <person name="Huebert T."/>
            <person name="Sharpe A.G."/>
            <person name="Parkin I.A."/>
        </authorList>
    </citation>
    <scope>NUCLEOTIDE SEQUENCE [LARGE SCALE GENOMIC DNA]</scope>
    <source>
        <strain evidence="5">cv. DH55</strain>
    </source>
</reference>
<feature type="domain" description="GAG-pre-integrase" evidence="2">
    <location>
        <begin position="502"/>
        <end position="556"/>
    </location>
</feature>
<name>A0ABM0V5M4_CAMSA</name>
<feature type="domain" description="Retrovirus-related Pol polyprotein from transposon TNT 1-94-like beta-barrel" evidence="4">
    <location>
        <begin position="389"/>
        <end position="463"/>
    </location>
</feature>
<proteinExistence type="predicted"/>
<dbReference type="RefSeq" id="XP_010451150.1">
    <property type="nucleotide sequence ID" value="XM_010452848.1"/>
</dbReference>
<dbReference type="InterPro" id="IPR025724">
    <property type="entry name" value="GAG-pre-integrase_dom"/>
</dbReference>
<dbReference type="Pfam" id="PF14244">
    <property type="entry name" value="Retrotran_gag_3"/>
    <property type="match status" value="1"/>
</dbReference>
<dbReference type="Pfam" id="PF13976">
    <property type="entry name" value="gag_pre-integrs"/>
    <property type="match status" value="1"/>
</dbReference>
<gene>
    <name evidence="6" type="primary">LOC104733256</name>
</gene>
<evidence type="ECO:0000259" key="3">
    <source>
        <dbReference type="Pfam" id="PF14244"/>
    </source>
</evidence>
<dbReference type="PANTHER" id="PTHR37610">
    <property type="entry name" value="CCHC-TYPE DOMAIN-CONTAINING PROTEIN"/>
    <property type="match status" value="1"/>
</dbReference>
<evidence type="ECO:0000259" key="4">
    <source>
        <dbReference type="Pfam" id="PF22936"/>
    </source>
</evidence>